<dbReference type="InterPro" id="IPR012337">
    <property type="entry name" value="RNaseH-like_sf"/>
</dbReference>
<evidence type="ECO:0000259" key="1">
    <source>
        <dbReference type="PROSITE" id="PS50821"/>
    </source>
</evidence>
<dbReference type="InterPro" id="IPR003165">
    <property type="entry name" value="Piwi"/>
</dbReference>
<dbReference type="PANTHER" id="PTHR22891">
    <property type="entry name" value="EUKARYOTIC TRANSLATION INITIATION FACTOR 2C"/>
    <property type="match status" value="1"/>
</dbReference>
<keyword evidence="4" id="KW-1185">Reference proteome</keyword>
<dbReference type="Proteomes" id="UP000814176">
    <property type="component" value="Unassembled WGS sequence"/>
</dbReference>
<dbReference type="Pfam" id="PF02171">
    <property type="entry name" value="Piwi"/>
    <property type="match status" value="1"/>
</dbReference>
<feature type="domain" description="PAZ" evidence="1">
    <location>
        <begin position="200"/>
        <end position="308"/>
    </location>
</feature>
<dbReference type="InterPro" id="IPR014811">
    <property type="entry name" value="ArgoL1"/>
</dbReference>
<dbReference type="GeneID" id="71998620"/>
<reference evidence="3 4" key="1">
    <citation type="journal article" date="2021" name="Environ. Microbiol.">
        <title>Gene family expansions and transcriptome signatures uncover fungal adaptations to wood decay.</title>
        <authorList>
            <person name="Hage H."/>
            <person name="Miyauchi S."/>
            <person name="Viragh M."/>
            <person name="Drula E."/>
            <person name="Min B."/>
            <person name="Chaduli D."/>
            <person name="Navarro D."/>
            <person name="Favel A."/>
            <person name="Norest M."/>
            <person name="Lesage-Meessen L."/>
            <person name="Balint B."/>
            <person name="Merenyi Z."/>
            <person name="de Eugenio L."/>
            <person name="Morin E."/>
            <person name="Martinez A.T."/>
            <person name="Baldrian P."/>
            <person name="Stursova M."/>
            <person name="Martinez M.J."/>
            <person name="Novotny C."/>
            <person name="Magnuson J.K."/>
            <person name="Spatafora J.W."/>
            <person name="Maurice S."/>
            <person name="Pangilinan J."/>
            <person name="Andreopoulos W."/>
            <person name="LaButti K."/>
            <person name="Hundley H."/>
            <person name="Na H."/>
            <person name="Kuo A."/>
            <person name="Barry K."/>
            <person name="Lipzen A."/>
            <person name="Henrissat B."/>
            <person name="Riley R."/>
            <person name="Ahrendt S."/>
            <person name="Nagy L.G."/>
            <person name="Grigoriev I.V."/>
            <person name="Martin F."/>
            <person name="Rosso M.N."/>
        </authorList>
    </citation>
    <scope>NUCLEOTIDE SEQUENCE [LARGE SCALE GENOMIC DNA]</scope>
    <source>
        <strain evidence="3 4">CIRM-BRFM 1785</strain>
    </source>
</reference>
<dbReference type="InterPro" id="IPR036397">
    <property type="entry name" value="RNaseH_sf"/>
</dbReference>
<dbReference type="InterPro" id="IPR003100">
    <property type="entry name" value="PAZ_dom"/>
</dbReference>
<evidence type="ECO:0000313" key="4">
    <source>
        <dbReference type="Proteomes" id="UP000814176"/>
    </source>
</evidence>
<dbReference type="Gene3D" id="3.30.420.10">
    <property type="entry name" value="Ribonuclease H-like superfamily/Ribonuclease H"/>
    <property type="match status" value="1"/>
</dbReference>
<name>A0ABQ8KRW7_9APHY</name>
<dbReference type="SUPFAM" id="SSF101690">
    <property type="entry name" value="PAZ domain"/>
    <property type="match status" value="1"/>
</dbReference>
<dbReference type="InterPro" id="IPR032473">
    <property type="entry name" value="Argonaute_Mid_dom"/>
</dbReference>
<evidence type="ECO:0000313" key="3">
    <source>
        <dbReference type="EMBL" id="KAH9841492.1"/>
    </source>
</evidence>
<dbReference type="SMART" id="SM00950">
    <property type="entry name" value="Piwi"/>
    <property type="match status" value="1"/>
</dbReference>
<dbReference type="Gene3D" id="3.40.50.2300">
    <property type="match status" value="1"/>
</dbReference>
<dbReference type="Gene3D" id="2.170.260.10">
    <property type="entry name" value="paz domain"/>
    <property type="match status" value="1"/>
</dbReference>
<accession>A0ABQ8KRW7</accession>
<sequence length="882" mass="98884">MCPCKCGRTRSLSQEDPSRRSRGSSIMVLIDTQLDRFPTRRAFEIIDKLQRVFPQYFTPRAVFDGKAGLFSKRGDIPAGQLEVRMSANPTSSKGVFKVNLTRVRQIKPDWIEELLVRGAGEAPNTDTSTTTLLQIVVRQGANMRHHYPPNARAFFVEHGTRDMNGGLRAYRGFYQSVRPAIGRLLLNVDTVTALLYRPGPLLDVALSYLGKRNPRDLANLPTTEFNRLRAFLKGVRVTIQTARSDRARPISNLVTNAGAYEFEKDGSPTTVQEYYRQVYNVQLRYPSIFGIRIGRDAVFPIELCNIEKGQLYRKKIPAEIGPDFLSFSTQKPHDRLQTIEAAISGPNQLFNYDVSDFMQEAGLQIDHTPLLVQGRVMPTPAIQYRGSSLNLQDKSGAWNVVRKQFLSPKPIEAWAVVNFDPRASGDNRARFLSKLSENLQALGVQIRLPPVIDAGNPNQVADSIERVARRAHPEGKAPTIVIAFLPSSGAEIRREIKHWGDIRRYVPTQCVRAGKWERVSDQYCNNVALKWVLSTIVLGPSPGSPCSQNQCQDWRHQLQDYPHTVRPESSRPASYDGDRYSYASRLRAYLDGGFAHCTAGADIGHPGPGVSNRPSMTSLVTSLNDDCTQYAAFSAIQEPRVEIIANLQAMLKDAIYQYLWHNDGQYPQRIVFFRDGVSEGEYARVARDEIESINSCLVNLVGFQKNGEPVKDGTKVYAPGKKPPVTFIVVGKRHHIRFFPTSRENADRSGNCPPGFVVDNEITGTAFPNYYLQSHSGIQGTSRPSHYIILRNEIGLPVETCQRLSFDLCHVYASATRSVSIPAPVYYADRVCARADFHYRPDLRFGDTDSGIGTDSSVFDLQKWEDGFKPAGLPALRKMYFL</sequence>
<evidence type="ECO:0000259" key="2">
    <source>
        <dbReference type="PROSITE" id="PS50822"/>
    </source>
</evidence>
<dbReference type="Pfam" id="PF02170">
    <property type="entry name" value="PAZ"/>
    <property type="match status" value="1"/>
</dbReference>
<comment type="caution">
    <text evidence="3">The sequence shown here is derived from an EMBL/GenBank/DDBJ whole genome shotgun (WGS) entry which is preliminary data.</text>
</comment>
<proteinExistence type="predicted"/>
<protein>
    <submittedName>
        <fullName evidence="3">Piwi domain-containing protein</fullName>
    </submittedName>
</protein>
<dbReference type="RefSeq" id="XP_047782791.1">
    <property type="nucleotide sequence ID" value="XM_047917888.1"/>
</dbReference>
<feature type="domain" description="Piwi" evidence="2">
    <location>
        <begin position="600"/>
        <end position="840"/>
    </location>
</feature>
<gene>
    <name evidence="3" type="ORF">C8Q71DRAFT_332170</name>
</gene>
<dbReference type="Pfam" id="PF16487">
    <property type="entry name" value="ArgoMid"/>
    <property type="match status" value="1"/>
</dbReference>
<dbReference type="PROSITE" id="PS50821">
    <property type="entry name" value="PAZ"/>
    <property type="match status" value="1"/>
</dbReference>
<dbReference type="SUPFAM" id="SSF53098">
    <property type="entry name" value="Ribonuclease H-like"/>
    <property type="match status" value="2"/>
</dbReference>
<dbReference type="SMART" id="SM01163">
    <property type="entry name" value="DUF1785"/>
    <property type="match status" value="1"/>
</dbReference>
<dbReference type="PROSITE" id="PS50822">
    <property type="entry name" value="PIWI"/>
    <property type="match status" value="1"/>
</dbReference>
<dbReference type="Pfam" id="PF08699">
    <property type="entry name" value="ArgoL1"/>
    <property type="match status" value="1"/>
</dbReference>
<dbReference type="EMBL" id="JADCUA010000003">
    <property type="protein sequence ID" value="KAH9841492.1"/>
    <property type="molecule type" value="Genomic_DNA"/>
</dbReference>
<dbReference type="CDD" id="cd02846">
    <property type="entry name" value="PAZ_argonaute_like"/>
    <property type="match status" value="1"/>
</dbReference>
<organism evidence="3 4">
    <name type="scientific">Rhodofomes roseus</name>
    <dbReference type="NCBI Taxonomy" id="34475"/>
    <lineage>
        <taxon>Eukaryota</taxon>
        <taxon>Fungi</taxon>
        <taxon>Dikarya</taxon>
        <taxon>Basidiomycota</taxon>
        <taxon>Agaricomycotina</taxon>
        <taxon>Agaricomycetes</taxon>
        <taxon>Polyporales</taxon>
        <taxon>Rhodofomes</taxon>
    </lineage>
</organism>
<dbReference type="InterPro" id="IPR036085">
    <property type="entry name" value="PAZ_dom_sf"/>
</dbReference>